<dbReference type="GO" id="GO:0008270">
    <property type="term" value="F:zinc ion binding"/>
    <property type="evidence" value="ECO:0007669"/>
    <property type="project" value="UniProtKB-KW"/>
</dbReference>
<feature type="region of interest" description="Disordered" evidence="18">
    <location>
        <begin position="362"/>
        <end position="383"/>
    </location>
</feature>
<dbReference type="PROSITE" id="PS50089">
    <property type="entry name" value="ZF_RING_2"/>
    <property type="match status" value="1"/>
</dbReference>
<dbReference type="Proteomes" id="UP000283383">
    <property type="component" value="Unassembled WGS sequence"/>
</dbReference>
<feature type="domain" description="RING-type" evidence="19">
    <location>
        <begin position="31"/>
        <end position="69"/>
    </location>
</feature>
<comment type="function">
    <text evidence="17">E3 RING-finger protein, member of the UBC2/RAD6 epistasis group. Associates to the E2 ubiquitin conjugating enzyme UBC2/RAD6 to form the UBC2-RAD18 ubiquitin ligase complex involved in postreplicative repair (PRR) of damaged DNA.</text>
</comment>
<dbReference type="Gene3D" id="3.30.40.10">
    <property type="entry name" value="Zinc/RING finger domain, C3HC4 (zinc finger)"/>
    <property type="match status" value="1"/>
</dbReference>
<dbReference type="EC" id="2.3.2.27" evidence="5 17"/>
<dbReference type="GO" id="GO:0097505">
    <property type="term" value="C:Rad6-Rad18 complex"/>
    <property type="evidence" value="ECO:0007669"/>
    <property type="project" value="TreeGrafter"/>
</dbReference>
<evidence type="ECO:0000256" key="12">
    <source>
        <dbReference type="ARBA" id="ARBA00022833"/>
    </source>
</evidence>
<evidence type="ECO:0000256" key="18">
    <source>
        <dbReference type="SAM" id="MobiDB-lite"/>
    </source>
</evidence>
<evidence type="ECO:0000256" key="6">
    <source>
        <dbReference type="ARBA" id="ARBA00015551"/>
    </source>
</evidence>
<evidence type="ECO:0000313" key="21">
    <source>
        <dbReference type="EMBL" id="RKF54279.1"/>
    </source>
</evidence>
<accession>A0A420HA17</accession>
<dbReference type="STRING" id="62708.A0A420HA17"/>
<dbReference type="GO" id="GO:0003697">
    <property type="term" value="F:single-stranded DNA binding"/>
    <property type="evidence" value="ECO:0007669"/>
    <property type="project" value="UniProtKB-UniRule"/>
</dbReference>
<dbReference type="PANTHER" id="PTHR14134:SF2">
    <property type="entry name" value="E3 UBIQUITIN-PROTEIN LIGASE RAD18"/>
    <property type="match status" value="1"/>
</dbReference>
<evidence type="ECO:0000256" key="9">
    <source>
        <dbReference type="ARBA" id="ARBA00022763"/>
    </source>
</evidence>
<dbReference type="EMBL" id="MCBQ01021086">
    <property type="protein sequence ID" value="RKF54279.1"/>
    <property type="molecule type" value="Genomic_DNA"/>
</dbReference>
<protein>
    <recommendedName>
        <fullName evidence="6 17">Postreplication repair E3 ubiquitin-protein ligase RAD18</fullName>
        <ecNumber evidence="5 17">2.3.2.27</ecNumber>
    </recommendedName>
    <alternativeName>
        <fullName evidence="17">RING-type E3 ubiquitin transferase RAD18</fullName>
    </alternativeName>
</protein>
<evidence type="ECO:0000256" key="3">
    <source>
        <dbReference type="ARBA" id="ARBA00004906"/>
    </source>
</evidence>
<organism evidence="21 22">
    <name type="scientific">Golovinomyces cichoracearum</name>
    <dbReference type="NCBI Taxonomy" id="62708"/>
    <lineage>
        <taxon>Eukaryota</taxon>
        <taxon>Fungi</taxon>
        <taxon>Dikarya</taxon>
        <taxon>Ascomycota</taxon>
        <taxon>Pezizomycotina</taxon>
        <taxon>Leotiomycetes</taxon>
        <taxon>Erysiphales</taxon>
        <taxon>Erysiphaceae</taxon>
        <taxon>Golovinomyces</taxon>
    </lineage>
</organism>
<dbReference type="FunFam" id="3.30.40.10:FF:000172">
    <property type="entry name" value="E3 ubiquitin-protein ligase RAD18"/>
    <property type="match status" value="1"/>
</dbReference>
<dbReference type="InterPro" id="IPR003034">
    <property type="entry name" value="SAP_dom"/>
</dbReference>
<dbReference type="InterPro" id="IPR004580">
    <property type="entry name" value="Rad18_fungi"/>
</dbReference>
<evidence type="ECO:0000256" key="8">
    <source>
        <dbReference type="ARBA" id="ARBA00022723"/>
    </source>
</evidence>
<keyword evidence="22" id="KW-1185">Reference proteome</keyword>
<keyword evidence="8 17" id="KW-0479">Metal-binding</keyword>
<evidence type="ECO:0000256" key="13">
    <source>
        <dbReference type="ARBA" id="ARBA00023125"/>
    </source>
</evidence>
<evidence type="ECO:0000256" key="14">
    <source>
        <dbReference type="ARBA" id="ARBA00023204"/>
    </source>
</evidence>
<feature type="domain" description="SAP" evidence="20">
    <location>
        <begin position="250"/>
        <end position="284"/>
    </location>
</feature>
<comment type="similarity">
    <text evidence="4 17">Belongs to the RAD18 family.</text>
</comment>
<evidence type="ECO:0000313" key="22">
    <source>
        <dbReference type="Proteomes" id="UP000283383"/>
    </source>
</evidence>
<dbReference type="GO" id="GO:0006281">
    <property type="term" value="P:DNA repair"/>
    <property type="evidence" value="ECO:0007669"/>
    <property type="project" value="UniProtKB-KW"/>
</dbReference>
<dbReference type="GO" id="GO:0006513">
    <property type="term" value="P:protein monoubiquitination"/>
    <property type="evidence" value="ECO:0007669"/>
    <property type="project" value="InterPro"/>
</dbReference>
<evidence type="ECO:0000259" key="20">
    <source>
        <dbReference type="PROSITE" id="PS50800"/>
    </source>
</evidence>
<evidence type="ECO:0000259" key="19">
    <source>
        <dbReference type="PROSITE" id="PS50089"/>
    </source>
</evidence>
<keyword evidence="12 17" id="KW-0862">Zinc</keyword>
<dbReference type="SMART" id="SM00184">
    <property type="entry name" value="RING"/>
    <property type="match status" value="1"/>
</dbReference>
<evidence type="ECO:0000256" key="17">
    <source>
        <dbReference type="RuleBase" id="RU368093"/>
    </source>
</evidence>
<dbReference type="InterPro" id="IPR017907">
    <property type="entry name" value="Znf_RING_CS"/>
</dbReference>
<keyword evidence="13 17" id="KW-0238">DNA-binding</keyword>
<dbReference type="UniPathway" id="UPA00143"/>
<dbReference type="NCBIfam" id="TIGR00599">
    <property type="entry name" value="rad18"/>
    <property type="match status" value="1"/>
</dbReference>
<sequence>MQGKKFDEAFSTDWLDTPLRSLSRVDSALRCQVCKDFYSTPMITSCAHTFCSLCIRRCLSNDGRCPTCRGPEQELRLRNNGAIEELVEAFKDARAEVLEFAREQTHAVPIPDNPSKRSLDETGINGDDNSPKKRTRYSRRLGNAKANVVIPDSDSDDENDHQMPGNFIFNPTYFCLIIETLDRSLIRCPICNLQMKESRVNAHLDRNCQEEISGLTGSFNQRMTKNIMVPPPISFGKPIKRPERLPQINFSMFKDTQLRKKLGEHGLTQGGSRLAMQKRYAEWITLWNSNCDATRPKPPNELRGELERWERIQEGRGPGANSLSEHVLKIKDKDFDGKAWSSTHVDSFRGLIEKARHNFENPPTLKLSEAGSDHPAGTRTEAVENSDEILIVNQPLALQEDKVIDKSYLSKQPSSQEQSRYFKETAGTLNLNNVSVLKENCSIIADSSSSGSKLS</sequence>
<evidence type="ECO:0000256" key="10">
    <source>
        <dbReference type="ARBA" id="ARBA00022771"/>
    </source>
</evidence>
<dbReference type="InterPro" id="IPR006642">
    <property type="entry name" value="Rad18_UBZ4"/>
</dbReference>
<comment type="subcellular location">
    <subcellularLocation>
        <location evidence="2 17">Nucleus</location>
    </subcellularLocation>
</comment>
<feature type="region of interest" description="Disordered" evidence="18">
    <location>
        <begin position="105"/>
        <end position="138"/>
    </location>
</feature>
<dbReference type="InterPro" id="IPR001841">
    <property type="entry name" value="Znf_RING"/>
</dbReference>
<keyword evidence="15 17" id="KW-0539">Nucleus</keyword>
<gene>
    <name evidence="21" type="ORF">GcM3_210032</name>
</gene>
<dbReference type="GO" id="GO:0006301">
    <property type="term" value="P:DNA damage tolerance"/>
    <property type="evidence" value="ECO:0007669"/>
    <property type="project" value="InterPro"/>
</dbReference>
<name>A0A420HA17_9PEZI</name>
<evidence type="ECO:0000256" key="2">
    <source>
        <dbReference type="ARBA" id="ARBA00004123"/>
    </source>
</evidence>
<dbReference type="InterPro" id="IPR013083">
    <property type="entry name" value="Znf_RING/FYVE/PHD"/>
</dbReference>
<dbReference type="GO" id="GO:0005634">
    <property type="term" value="C:nucleus"/>
    <property type="evidence" value="ECO:0007669"/>
    <property type="project" value="UniProtKB-SubCell"/>
</dbReference>
<keyword evidence="7 17" id="KW-0808">Transferase</keyword>
<evidence type="ECO:0000256" key="15">
    <source>
        <dbReference type="ARBA" id="ARBA00023242"/>
    </source>
</evidence>
<evidence type="ECO:0000256" key="7">
    <source>
        <dbReference type="ARBA" id="ARBA00022679"/>
    </source>
</evidence>
<proteinExistence type="inferred from homology"/>
<dbReference type="PANTHER" id="PTHR14134">
    <property type="entry name" value="E3 UBIQUITIN-PROTEIN LIGASE RAD18"/>
    <property type="match status" value="1"/>
</dbReference>
<dbReference type="GO" id="GO:0061630">
    <property type="term" value="F:ubiquitin protein ligase activity"/>
    <property type="evidence" value="ECO:0007669"/>
    <property type="project" value="UniProtKB-UniRule"/>
</dbReference>
<keyword evidence="14 17" id="KW-0234">DNA repair</keyword>
<reference evidence="21 22" key="1">
    <citation type="journal article" date="2018" name="BMC Genomics">
        <title>Comparative genome analyses reveal sequence features reflecting distinct modes of host-adaptation between dicot and monocot powdery mildew.</title>
        <authorList>
            <person name="Wu Y."/>
            <person name="Ma X."/>
            <person name="Pan Z."/>
            <person name="Kale S.D."/>
            <person name="Song Y."/>
            <person name="King H."/>
            <person name="Zhang Q."/>
            <person name="Presley C."/>
            <person name="Deng X."/>
            <person name="Wei C.I."/>
            <person name="Xiao S."/>
        </authorList>
    </citation>
    <scope>NUCLEOTIDE SEQUENCE [LARGE SCALE GENOMIC DNA]</scope>
    <source>
        <strain evidence="21">UMSG3</strain>
    </source>
</reference>
<comment type="catalytic activity">
    <reaction evidence="1 17">
        <text>S-ubiquitinyl-[E2 ubiquitin-conjugating enzyme]-L-cysteine + [acceptor protein]-L-lysine = [E2 ubiquitin-conjugating enzyme]-L-cysteine + N(6)-ubiquitinyl-[acceptor protein]-L-lysine.</text>
        <dbReference type="EC" id="2.3.2.27"/>
    </reaction>
</comment>
<dbReference type="PROSITE" id="PS00518">
    <property type="entry name" value="ZF_RING_1"/>
    <property type="match status" value="1"/>
</dbReference>
<dbReference type="PROSITE" id="PS50800">
    <property type="entry name" value="SAP"/>
    <property type="match status" value="1"/>
</dbReference>
<evidence type="ECO:0000256" key="5">
    <source>
        <dbReference type="ARBA" id="ARBA00012483"/>
    </source>
</evidence>
<dbReference type="AlphaFoldDB" id="A0A420HA17"/>
<comment type="pathway">
    <text evidence="3 17">Protein modification; protein ubiquitination.</text>
</comment>
<comment type="caution">
    <text evidence="21">The sequence shown here is derived from an EMBL/GenBank/DDBJ whole genome shotgun (WGS) entry which is preliminary data.</text>
</comment>
<dbReference type="SMART" id="SM00734">
    <property type="entry name" value="ZnF_Rad18"/>
    <property type="match status" value="1"/>
</dbReference>
<evidence type="ECO:0000256" key="4">
    <source>
        <dbReference type="ARBA" id="ARBA00009506"/>
    </source>
</evidence>
<keyword evidence="9 17" id="KW-0227">DNA damage</keyword>
<keyword evidence="11 17" id="KW-0833">Ubl conjugation pathway</keyword>
<dbReference type="SUPFAM" id="SSF57850">
    <property type="entry name" value="RING/U-box"/>
    <property type="match status" value="1"/>
</dbReference>
<evidence type="ECO:0000256" key="16">
    <source>
        <dbReference type="PROSITE-ProRule" id="PRU00175"/>
    </source>
</evidence>
<comment type="subunit">
    <text evidence="17">Interacts with E2 UBC2, forming a complex with ubiquitin ligase activity.</text>
</comment>
<evidence type="ECO:0000256" key="11">
    <source>
        <dbReference type="ARBA" id="ARBA00022786"/>
    </source>
</evidence>
<dbReference type="SMART" id="SM00513">
    <property type="entry name" value="SAP"/>
    <property type="match status" value="1"/>
</dbReference>
<dbReference type="InterPro" id="IPR039577">
    <property type="entry name" value="Rad18"/>
</dbReference>
<dbReference type="Pfam" id="PF13923">
    <property type="entry name" value="zf-C3HC4_2"/>
    <property type="match status" value="1"/>
</dbReference>
<evidence type="ECO:0000256" key="1">
    <source>
        <dbReference type="ARBA" id="ARBA00000900"/>
    </source>
</evidence>
<keyword evidence="10 16" id="KW-0863">Zinc-finger</keyword>